<accession>A0A0N0ZR35</accession>
<dbReference type="EMBL" id="LJJR01000050">
    <property type="protein sequence ID" value="KPD25486.1"/>
    <property type="molecule type" value="Genomic_DNA"/>
</dbReference>
<dbReference type="AlphaFoldDB" id="A0A0N0ZR35"/>
<evidence type="ECO:0000256" key="1">
    <source>
        <dbReference type="SAM" id="SignalP"/>
    </source>
</evidence>
<dbReference type="Proteomes" id="UP000053099">
    <property type="component" value="Unassembled WGS sequence"/>
</dbReference>
<name>A0A0N0ZR35_THESC</name>
<dbReference type="PATRIC" id="fig|37636.3.peg.2148"/>
<protein>
    <recommendedName>
        <fullName evidence="4">Carboxypeptidase regulatory-like domain-containing protein</fullName>
    </recommendedName>
</protein>
<gene>
    <name evidence="2" type="ORF">AN926_12225</name>
</gene>
<feature type="chain" id="PRO_5005865005" description="Carboxypeptidase regulatory-like domain-containing protein" evidence="1">
    <location>
        <begin position="24"/>
        <end position="136"/>
    </location>
</feature>
<keyword evidence="1" id="KW-0732">Signal</keyword>
<evidence type="ECO:0008006" key="4">
    <source>
        <dbReference type="Google" id="ProtNLM"/>
    </source>
</evidence>
<sequence>MKPMGRTSLLPWILALVFAATLAQKPEAPIPRPRPPEEPLSPPVLEVRVFFGETPTPGILVVLQPMAPNRMPSGKGIPRLTDKDGTARFPLTGEATGFLISVHDRERGLRLQMPLAFALGTWSLGPYRFTLSLSPP</sequence>
<feature type="signal peptide" evidence="1">
    <location>
        <begin position="1"/>
        <end position="23"/>
    </location>
</feature>
<reference evidence="2 3" key="1">
    <citation type="submission" date="2015-09" db="EMBL/GenBank/DDBJ databases">
        <title>Draft genome sequence of Thermus scotoductus strain K1 isolated from a geothermal spring in Nagorno-Karabakh, Armenia.</title>
        <authorList>
            <person name="Saghatelyan A."/>
            <person name="Poghosyan L."/>
            <person name="Panosyan H."/>
            <person name="Birkeland N.-K."/>
        </authorList>
    </citation>
    <scope>NUCLEOTIDE SEQUENCE [LARGE SCALE GENOMIC DNA]</scope>
    <source>
        <strain evidence="2 3">K1</strain>
    </source>
</reference>
<evidence type="ECO:0000313" key="3">
    <source>
        <dbReference type="Proteomes" id="UP000053099"/>
    </source>
</evidence>
<organism evidence="2 3">
    <name type="scientific">Thermus scotoductus</name>
    <dbReference type="NCBI Taxonomy" id="37636"/>
    <lineage>
        <taxon>Bacteria</taxon>
        <taxon>Thermotogati</taxon>
        <taxon>Deinococcota</taxon>
        <taxon>Deinococci</taxon>
        <taxon>Thermales</taxon>
        <taxon>Thermaceae</taxon>
        <taxon>Thermus</taxon>
    </lineage>
</organism>
<comment type="caution">
    <text evidence="2">The sequence shown here is derived from an EMBL/GenBank/DDBJ whole genome shotgun (WGS) entry which is preliminary data.</text>
</comment>
<evidence type="ECO:0000313" key="2">
    <source>
        <dbReference type="EMBL" id="KPD25486.1"/>
    </source>
</evidence>
<proteinExistence type="predicted"/>